<dbReference type="InterPro" id="IPR036142">
    <property type="entry name" value="ENT_dom-like_sf"/>
</dbReference>
<evidence type="ECO:0000313" key="3">
    <source>
        <dbReference type="Proteomes" id="UP000015354"/>
    </source>
</evidence>
<organism evidence="2 3">
    <name type="scientific">Strigomonas culicis</name>
    <dbReference type="NCBI Taxonomy" id="28005"/>
    <lineage>
        <taxon>Eukaryota</taxon>
        <taxon>Discoba</taxon>
        <taxon>Euglenozoa</taxon>
        <taxon>Kinetoplastea</taxon>
        <taxon>Metakinetoplastina</taxon>
        <taxon>Trypanosomatida</taxon>
        <taxon>Trypanosomatidae</taxon>
        <taxon>Strigomonadinae</taxon>
        <taxon>Strigomonas</taxon>
    </lineage>
</organism>
<accession>S9VKH1</accession>
<protein>
    <submittedName>
        <fullName evidence="2">Uncharacterized protein</fullName>
    </submittedName>
</protein>
<name>S9VKH1_9TRYP</name>
<evidence type="ECO:0000256" key="1">
    <source>
        <dbReference type="SAM" id="MobiDB-lite"/>
    </source>
</evidence>
<dbReference type="Proteomes" id="UP000015354">
    <property type="component" value="Unassembled WGS sequence"/>
</dbReference>
<evidence type="ECO:0000313" key="2">
    <source>
        <dbReference type="EMBL" id="EPY23700.1"/>
    </source>
</evidence>
<comment type="caution">
    <text evidence="2">The sequence shown here is derived from an EMBL/GenBank/DDBJ whole genome shotgun (WGS) entry which is preliminary data.</text>
</comment>
<reference evidence="2 3" key="1">
    <citation type="journal article" date="2013" name="PLoS ONE">
        <title>Predicting the Proteins of Angomonas deanei, Strigomonas culicis and Their Respective Endosymbionts Reveals New Aspects of the Trypanosomatidae Family.</title>
        <authorList>
            <person name="Motta M.C."/>
            <person name="Martins A.C."/>
            <person name="de Souza S.S."/>
            <person name="Catta-Preta C.M."/>
            <person name="Silva R."/>
            <person name="Klein C.C."/>
            <person name="de Almeida L.G."/>
            <person name="de Lima Cunha O."/>
            <person name="Ciapina L.P."/>
            <person name="Brocchi M."/>
            <person name="Colabardini A.C."/>
            <person name="de Araujo Lima B."/>
            <person name="Machado C.R."/>
            <person name="de Almeida Soares C.M."/>
            <person name="Probst C.M."/>
            <person name="de Menezes C.B."/>
            <person name="Thompson C.E."/>
            <person name="Bartholomeu D.C."/>
            <person name="Gradia D.F."/>
            <person name="Pavoni D.P."/>
            <person name="Grisard E.C."/>
            <person name="Fantinatti-Garboggini F."/>
            <person name="Marchini F.K."/>
            <person name="Rodrigues-Luiz G.F."/>
            <person name="Wagner G."/>
            <person name="Goldman G.H."/>
            <person name="Fietto J.L."/>
            <person name="Elias M.C."/>
            <person name="Goldman M.H."/>
            <person name="Sagot M.F."/>
            <person name="Pereira M."/>
            <person name="Stoco P.H."/>
            <person name="de Mendonca-Neto R.P."/>
            <person name="Teixeira S.M."/>
            <person name="Maciel T.E."/>
            <person name="de Oliveira Mendes T.A."/>
            <person name="Urmenyi T.P."/>
            <person name="de Souza W."/>
            <person name="Schenkman S."/>
            <person name="de Vasconcelos A.T."/>
        </authorList>
    </citation>
    <scope>NUCLEOTIDE SEQUENCE [LARGE SCALE GENOMIC DNA]</scope>
</reference>
<dbReference type="OrthoDB" id="272087at2759"/>
<feature type="compositionally biased region" description="Low complexity" evidence="1">
    <location>
        <begin position="158"/>
        <end position="167"/>
    </location>
</feature>
<proteinExistence type="predicted"/>
<gene>
    <name evidence="2" type="ORF">STCU_07540</name>
</gene>
<sequence length="230" mass="24974">MSYDEQSAPTMVYASLREAQKQGGGSLRPIPSYALYKVAREEELCVYRGACRVFLMHYGTATSLSKSAKRTLEDLRDELAIPAERADLELQAAAQDAVVQGVHRSGVLARRACFYDGVEDVPLEHAVQHAEDDDCVLLAPSKAMRVEGASSEGGARTGGAPTAGRTGAPRRKTPQAALLASINKIGREVAEAAKELVYTNDPKIRKEKTDVLLAKKEALLQLKKEISTYE</sequence>
<feature type="region of interest" description="Disordered" evidence="1">
    <location>
        <begin position="147"/>
        <end position="173"/>
    </location>
</feature>
<dbReference type="EMBL" id="ATMH01007540">
    <property type="protein sequence ID" value="EPY23700.1"/>
    <property type="molecule type" value="Genomic_DNA"/>
</dbReference>
<dbReference type="Gene3D" id="1.10.1240.40">
    <property type="entry name" value="ENT domain"/>
    <property type="match status" value="1"/>
</dbReference>
<dbReference type="AlphaFoldDB" id="S9VKH1"/>
<keyword evidence="3" id="KW-1185">Reference proteome</keyword>